<dbReference type="Pfam" id="PF03372">
    <property type="entry name" value="Exo_endo_phos"/>
    <property type="match status" value="1"/>
</dbReference>
<evidence type="ECO:0000259" key="2">
    <source>
        <dbReference type="Pfam" id="PF03372"/>
    </source>
</evidence>
<evidence type="ECO:0000313" key="3">
    <source>
        <dbReference type="EMBL" id="KAJ1519226.1"/>
    </source>
</evidence>
<evidence type="ECO:0000313" key="4">
    <source>
        <dbReference type="Proteomes" id="UP001075354"/>
    </source>
</evidence>
<dbReference type="SUPFAM" id="SSF56219">
    <property type="entry name" value="DNase I-like"/>
    <property type="match status" value="1"/>
</dbReference>
<reference evidence="3" key="1">
    <citation type="submission" date="2022-12" db="EMBL/GenBank/DDBJ databases">
        <title>Chromosome-level genome assembly of the bean flower thrips Megalurothrips usitatus.</title>
        <authorList>
            <person name="Ma L."/>
            <person name="Liu Q."/>
            <person name="Li H."/>
            <person name="Cai W."/>
        </authorList>
    </citation>
    <scope>NUCLEOTIDE SEQUENCE</scope>
    <source>
        <strain evidence="3">Cailab_2022a</strain>
    </source>
</reference>
<dbReference type="EMBL" id="JAPTSV010000160">
    <property type="protein sequence ID" value="KAJ1519226.1"/>
    <property type="molecule type" value="Genomic_DNA"/>
</dbReference>
<feature type="compositionally biased region" description="Basic residues" evidence="1">
    <location>
        <begin position="96"/>
        <end position="107"/>
    </location>
</feature>
<dbReference type="AlphaFoldDB" id="A0AAV7X3Z8"/>
<organism evidence="3 4">
    <name type="scientific">Megalurothrips usitatus</name>
    <name type="common">bean blossom thrips</name>
    <dbReference type="NCBI Taxonomy" id="439358"/>
    <lineage>
        <taxon>Eukaryota</taxon>
        <taxon>Metazoa</taxon>
        <taxon>Ecdysozoa</taxon>
        <taxon>Arthropoda</taxon>
        <taxon>Hexapoda</taxon>
        <taxon>Insecta</taxon>
        <taxon>Pterygota</taxon>
        <taxon>Neoptera</taxon>
        <taxon>Paraneoptera</taxon>
        <taxon>Thysanoptera</taxon>
        <taxon>Terebrantia</taxon>
        <taxon>Thripoidea</taxon>
        <taxon>Thripidae</taxon>
        <taxon>Megalurothrips</taxon>
    </lineage>
</organism>
<feature type="compositionally biased region" description="Polar residues" evidence="1">
    <location>
        <begin position="7"/>
        <end position="19"/>
    </location>
</feature>
<dbReference type="GO" id="GO:0003824">
    <property type="term" value="F:catalytic activity"/>
    <property type="evidence" value="ECO:0007669"/>
    <property type="project" value="InterPro"/>
</dbReference>
<sequence>MYHGAHQRTSSLRSQNSSTKSERHPTQDCPNKDTIGQNEIKCANCNGSGHRPTWKGCPKYQRYIGQEVNEGVQPEGDESTQEKAPESEAPVPPKGTAKKANKPKKPMTTKAEATKKPPKRPQAKSSRKGSGSGVASGSTAKVKRAPPKVDMGSTNDPLRIISWNTQSVNKNIEGLREVAETYRPHIILLQETWLTPNHESPQVPGYSWERADRPNKTRGGVAILIHNTVPFIRTAPPAGLVHSEVVGGNIQTGEGTLHISSIYTPPNQGRKGELQKVLRQHPHFIIAGDYNAHWEAWGSKKSNNTGRYLDALVNEYSFNIHIPPVPTRMDKKDRDKDSVLDYAITHGPLTDVALQVLPNMGSDHYPLLIQPLHLNLFIPPKLKIKRDWDRLAADLHFINWPTGAVGLTPAAVGLTPAAVEEAAEHFTAELQAILLNSGTAIRLRAHERRLLPLHIRVLRKERNQLLKSYKRTRDPTTKPHANQVGRQVQKEIKAWEEERTLQTVSEIDDPGVR</sequence>
<dbReference type="Proteomes" id="UP001075354">
    <property type="component" value="Unassembled WGS sequence"/>
</dbReference>
<gene>
    <name evidence="3" type="ORF">ONE63_011168</name>
</gene>
<dbReference type="InterPro" id="IPR005135">
    <property type="entry name" value="Endo/exonuclease/phosphatase"/>
</dbReference>
<feature type="domain" description="Endonuclease/exonuclease/phosphatase" evidence="2">
    <location>
        <begin position="161"/>
        <end position="364"/>
    </location>
</feature>
<dbReference type="PANTHER" id="PTHR33273:SF4">
    <property type="entry name" value="ENDONUCLEASE_EXONUCLEASE_PHOSPHATASE DOMAIN-CONTAINING PROTEIN"/>
    <property type="match status" value="1"/>
</dbReference>
<keyword evidence="4" id="KW-1185">Reference proteome</keyword>
<name>A0AAV7X3Z8_9NEOP</name>
<feature type="region of interest" description="Disordered" evidence="1">
    <location>
        <begin position="1"/>
        <end position="156"/>
    </location>
</feature>
<feature type="compositionally biased region" description="Basic residues" evidence="1">
    <location>
        <begin position="116"/>
        <end position="127"/>
    </location>
</feature>
<protein>
    <recommendedName>
        <fullName evidence="2">Endonuclease/exonuclease/phosphatase domain-containing protein</fullName>
    </recommendedName>
</protein>
<comment type="caution">
    <text evidence="3">The sequence shown here is derived from an EMBL/GenBank/DDBJ whole genome shotgun (WGS) entry which is preliminary data.</text>
</comment>
<proteinExistence type="predicted"/>
<dbReference type="InterPro" id="IPR036691">
    <property type="entry name" value="Endo/exonu/phosph_ase_sf"/>
</dbReference>
<dbReference type="PANTHER" id="PTHR33273">
    <property type="entry name" value="DOMAIN-CONTAINING PROTEIN, PUTATIVE-RELATED"/>
    <property type="match status" value="1"/>
</dbReference>
<evidence type="ECO:0000256" key="1">
    <source>
        <dbReference type="SAM" id="MobiDB-lite"/>
    </source>
</evidence>
<accession>A0AAV7X3Z8</accession>
<dbReference type="Gene3D" id="3.60.10.10">
    <property type="entry name" value="Endonuclease/exonuclease/phosphatase"/>
    <property type="match status" value="1"/>
</dbReference>